<protein>
    <submittedName>
        <fullName evidence="2">TnpA family transposase</fullName>
    </submittedName>
</protein>
<dbReference type="EMBL" id="JAUSWH010000027">
    <property type="protein sequence ID" value="MDQ0458258.1"/>
    <property type="molecule type" value="Genomic_DNA"/>
</dbReference>
<evidence type="ECO:0000259" key="1">
    <source>
        <dbReference type="Pfam" id="PF01526"/>
    </source>
</evidence>
<sequence>MAIWHFREETFALALAKLVEAQHSAPFSAVFGSHAVSSSDGQHIHLGDGGEVAGGVNGRYGNNPIIKLYTAISGRYAPFHTKIIAATASEAVHVLDALLETDAGLNIVRHHVDGGGVSDLVFALRYVLGFAFVPRIPDLDGRCLYGFEPAKQYGILQNVMGDRIDADLIRAHWDDILRLMTSLRTRTVSASLILKRLSATTRQSDLAQALRQMGRIERTLFTLDWINDEQLRKTTTAELNKGESRNSLVRAVNLHRLGRFRDRSQENLSIRASALNMVVTAIIHWNTIYIGRVIDALRNTGQTIPDHLLSSLSPLTWEHVNLTGDYLWEVKPTLDENGFRAIPFAS</sequence>
<dbReference type="Pfam" id="PF01526">
    <property type="entry name" value="DDE_Tnp_Tn3"/>
    <property type="match status" value="1"/>
</dbReference>
<reference evidence="2 3" key="1">
    <citation type="submission" date="2023-07" db="EMBL/GenBank/DDBJ databases">
        <title>Genomic Encyclopedia of Type Strains, Phase IV (KMG-IV): sequencing the most valuable type-strain genomes for metagenomic binning, comparative biology and taxonomic classification.</title>
        <authorList>
            <person name="Goeker M."/>
        </authorList>
    </citation>
    <scope>NUCLEOTIDE SEQUENCE [LARGE SCALE GENOMIC DNA]</scope>
    <source>
        <strain evidence="2 3">DSM 100301</strain>
    </source>
</reference>
<evidence type="ECO:0000313" key="3">
    <source>
        <dbReference type="Proteomes" id="UP001235269"/>
    </source>
</evidence>
<proteinExistence type="predicted"/>
<feature type="domain" description="Tn3 transposase DDE" evidence="1">
    <location>
        <begin position="4"/>
        <end position="326"/>
    </location>
</feature>
<organism evidence="2 3">
    <name type="scientific">Rhizobium paknamense</name>
    <dbReference type="NCBI Taxonomy" id="1206817"/>
    <lineage>
        <taxon>Bacteria</taxon>
        <taxon>Pseudomonadati</taxon>
        <taxon>Pseudomonadota</taxon>
        <taxon>Alphaproteobacteria</taxon>
        <taxon>Hyphomicrobiales</taxon>
        <taxon>Rhizobiaceae</taxon>
        <taxon>Rhizobium/Agrobacterium group</taxon>
        <taxon>Rhizobium</taxon>
    </lineage>
</organism>
<keyword evidence="3" id="KW-1185">Reference proteome</keyword>
<name>A0ABU0IKX0_9HYPH</name>
<evidence type="ECO:0000313" key="2">
    <source>
        <dbReference type="EMBL" id="MDQ0458258.1"/>
    </source>
</evidence>
<comment type="caution">
    <text evidence="2">The sequence shown here is derived from an EMBL/GenBank/DDBJ whole genome shotgun (WGS) entry which is preliminary data.</text>
</comment>
<accession>A0ABU0IKX0</accession>
<gene>
    <name evidence="2" type="ORF">QO005_004618</name>
</gene>
<dbReference type="InterPro" id="IPR002513">
    <property type="entry name" value="Tn3_Tnp_DDE_dom"/>
</dbReference>
<dbReference type="Proteomes" id="UP001235269">
    <property type="component" value="Unassembled WGS sequence"/>
</dbReference>